<dbReference type="Pfam" id="PF03023">
    <property type="entry name" value="MurJ"/>
    <property type="match status" value="1"/>
</dbReference>
<dbReference type="AlphaFoldDB" id="A0A285PEL5"/>
<feature type="transmembrane region" description="Helical" evidence="10">
    <location>
        <begin position="514"/>
        <end position="537"/>
    </location>
</feature>
<evidence type="ECO:0000256" key="8">
    <source>
        <dbReference type="ARBA" id="ARBA00060041"/>
    </source>
</evidence>
<comment type="similarity">
    <text evidence="9">Belongs to the MurJ/MviN family.</text>
</comment>
<dbReference type="EMBL" id="OBEL01000004">
    <property type="protein sequence ID" value="SNZ20162.1"/>
    <property type="molecule type" value="Genomic_DNA"/>
</dbReference>
<evidence type="ECO:0000256" key="7">
    <source>
        <dbReference type="ARBA" id="ARBA00023136"/>
    </source>
</evidence>
<dbReference type="GO" id="GO:0008360">
    <property type="term" value="P:regulation of cell shape"/>
    <property type="evidence" value="ECO:0007669"/>
    <property type="project" value="UniProtKB-KW"/>
</dbReference>
<evidence type="ECO:0000256" key="9">
    <source>
        <dbReference type="ARBA" id="ARBA00061532"/>
    </source>
</evidence>
<feature type="transmembrane region" description="Helical" evidence="10">
    <location>
        <begin position="859"/>
        <end position="877"/>
    </location>
</feature>
<sequence>MQKPAISIDKNGEILGYFQFWILAFLYACCMAIVLQKLVLPLLPDLHAGHGLMKNDAITFHKAAIVKSVQILEYGWSRWELFPQGFPANVGLLSILYTFFGPDPVLFVPINAGAHALGATVIYRLGNVILPGRRGQLGGLIAGILYLVFPTALHWYGQNHKDAFACAGLLLLLLSWLELSVRETISKREVFSSLICAFAGTLLLGLVRPHYPYILILALVMATAASAILFWGRDRRLPSLATMKGYAGVLMVLLAVGLFVSQFNTRTNVMSMDLTARLNFHESTKNWEWQSTNGVPSVVDEAFMRISALRSYFVGFGRKAGAQSEIDGDRQPENIFQAIAYGPRAVLVGLLAPFPSFWAEKTTLPRLMAAMETALWYLIAAGVLPLLLRRSTPHLMTGIVFCLILIGLLAYINPNIGTIYRQRYAFWMFILMCGAVGWTDVLSSTVLRFSKLRRVPSQLDSVVGEPIIREQKLEENLQKTNKVAASGAIAVVLTFVCFLGFFVRDLILINRLGISIQLDAFFTGTMVPMFIVTFIAMPMADSLMRPFVGFTYEQSEQRSAFIQHLLVLAVGVLGVIAILSVLLAPWFAQIVLGAGKQTDRVAETVVMLRWYAPIIVLSAWTVIGNAVLNAFHKSKYVASAQLIVPILTIVVIISVPVQYVTKAAVFGMLTGTFCNGLIVCYFAWREGVLVVPRWSSLWQNDLKQVFKHYARLVLAALLTAALIPLNYTFAGMQGEGAVSTWAFASKIVVFFTGLATFGVSAVVLPHFARLVNQGWHVQFRNQIFFMLLLGGWMGAALALVIFLFAEPMVGAVLSNKQFATNEIEHLATLVRIGALQLPFVIPGVLLVKAAAVTGGSLRMMIAAGLGFFSNLVANYLLVPYLGMIGVAVGALSAASLSAFCLLLLTHRRANLNMLEMLTIVVSWVVWCVVCVAIGSGAFTIILFGGAGIALLLWIQLQTWRVVG</sequence>
<feature type="transmembrane region" description="Helical" evidence="10">
    <location>
        <begin position="883"/>
        <end position="904"/>
    </location>
</feature>
<keyword evidence="12" id="KW-1185">Reference proteome</keyword>
<feature type="transmembrane region" description="Helical" evidence="10">
    <location>
        <begin position="709"/>
        <end position="727"/>
    </location>
</feature>
<keyword evidence="6 10" id="KW-1133">Transmembrane helix</keyword>
<feature type="transmembrane region" description="Helical" evidence="10">
    <location>
        <begin position="565"/>
        <end position="588"/>
    </location>
</feature>
<feature type="transmembrane region" description="Helical" evidence="10">
    <location>
        <begin position="747"/>
        <end position="771"/>
    </location>
</feature>
<feature type="transmembrane region" description="Helical" evidence="10">
    <location>
        <begin position="916"/>
        <end position="934"/>
    </location>
</feature>
<evidence type="ECO:0000256" key="6">
    <source>
        <dbReference type="ARBA" id="ARBA00022989"/>
    </source>
</evidence>
<evidence type="ECO:0000256" key="10">
    <source>
        <dbReference type="SAM" id="Phobius"/>
    </source>
</evidence>
<evidence type="ECO:0000313" key="11">
    <source>
        <dbReference type="EMBL" id="SNZ20162.1"/>
    </source>
</evidence>
<dbReference type="PROSITE" id="PS51257">
    <property type="entry name" value="PROKAR_LIPOPROTEIN"/>
    <property type="match status" value="1"/>
</dbReference>
<feature type="transmembrane region" description="Helical" evidence="10">
    <location>
        <begin position="608"/>
        <end position="628"/>
    </location>
</feature>
<keyword evidence="7 10" id="KW-0472">Membrane</keyword>
<evidence type="ECO:0000256" key="5">
    <source>
        <dbReference type="ARBA" id="ARBA00022984"/>
    </source>
</evidence>
<accession>A0A285PEL5</accession>
<dbReference type="Proteomes" id="UP000219439">
    <property type="component" value="Unassembled WGS sequence"/>
</dbReference>
<proteinExistence type="inferred from homology"/>
<dbReference type="PANTHER" id="PTHR47019">
    <property type="entry name" value="LIPID II FLIPPASE MURJ"/>
    <property type="match status" value="1"/>
</dbReference>
<feature type="transmembrane region" description="Helical" evidence="10">
    <location>
        <begin position="665"/>
        <end position="684"/>
    </location>
</feature>
<comment type="subcellular location">
    <subcellularLocation>
        <location evidence="1">Cell membrane</location>
        <topology evidence="1">Multi-pass membrane protein</topology>
    </subcellularLocation>
</comment>
<evidence type="ECO:0000256" key="3">
    <source>
        <dbReference type="ARBA" id="ARBA00022692"/>
    </source>
</evidence>
<feature type="transmembrane region" description="Helical" evidence="10">
    <location>
        <begin position="213"/>
        <end position="231"/>
    </location>
</feature>
<comment type="function">
    <text evidence="8">Involved in peptidoglycan biosynthesis. Transports lipid-linked peptidoglycan precursors from the inner to the outer leaflet of the cytoplasmic membrane.</text>
</comment>
<gene>
    <name evidence="11" type="ORF">SAMN06265368_3265</name>
</gene>
<keyword evidence="4" id="KW-0133">Cell shape</keyword>
<feature type="transmembrane region" description="Helical" evidence="10">
    <location>
        <begin position="483"/>
        <end position="502"/>
    </location>
</feature>
<dbReference type="GO" id="GO:0009252">
    <property type="term" value="P:peptidoglycan biosynthetic process"/>
    <property type="evidence" value="ECO:0007669"/>
    <property type="project" value="UniProtKB-KW"/>
</dbReference>
<feature type="transmembrane region" description="Helical" evidence="10">
    <location>
        <begin position="367"/>
        <end position="388"/>
    </location>
</feature>
<keyword evidence="5" id="KW-0573">Peptidoglycan synthesis</keyword>
<feature type="transmembrane region" description="Helical" evidence="10">
    <location>
        <begin position="20"/>
        <end position="43"/>
    </location>
</feature>
<dbReference type="GO" id="GO:0015648">
    <property type="term" value="F:lipid-linked peptidoglycan transporter activity"/>
    <property type="evidence" value="ECO:0007669"/>
    <property type="project" value="TreeGrafter"/>
</dbReference>
<feature type="transmembrane region" description="Helical" evidence="10">
    <location>
        <begin position="783"/>
        <end position="805"/>
    </location>
</feature>
<feature type="transmembrane region" description="Helical" evidence="10">
    <location>
        <begin position="243"/>
        <end position="263"/>
    </location>
</feature>
<feature type="transmembrane region" description="Helical" evidence="10">
    <location>
        <begin position="162"/>
        <end position="179"/>
    </location>
</feature>
<feature type="transmembrane region" description="Helical" evidence="10">
    <location>
        <begin position="191"/>
        <end position="207"/>
    </location>
</feature>
<feature type="transmembrane region" description="Helical" evidence="10">
    <location>
        <begin position="825"/>
        <end position="847"/>
    </location>
</feature>
<feature type="transmembrane region" description="Helical" evidence="10">
    <location>
        <begin position="424"/>
        <end position="447"/>
    </location>
</feature>
<feature type="transmembrane region" description="Helical" evidence="10">
    <location>
        <begin position="395"/>
        <end position="412"/>
    </location>
</feature>
<feature type="transmembrane region" description="Helical" evidence="10">
    <location>
        <begin position="137"/>
        <end position="156"/>
    </location>
</feature>
<evidence type="ECO:0000313" key="12">
    <source>
        <dbReference type="Proteomes" id="UP000219439"/>
    </source>
</evidence>
<dbReference type="InterPro" id="IPR004268">
    <property type="entry name" value="MurJ"/>
</dbReference>
<organism evidence="11 12">
    <name type="scientific">Cohaesibacter gelatinilyticus</name>
    <dbReference type="NCBI Taxonomy" id="372072"/>
    <lineage>
        <taxon>Bacteria</taxon>
        <taxon>Pseudomonadati</taxon>
        <taxon>Pseudomonadota</taxon>
        <taxon>Alphaproteobacteria</taxon>
        <taxon>Hyphomicrobiales</taxon>
        <taxon>Cohaesibacteraceae</taxon>
    </lineage>
</organism>
<dbReference type="PANTHER" id="PTHR47019:SF1">
    <property type="entry name" value="LIPID II FLIPPASE MURJ"/>
    <property type="match status" value="1"/>
</dbReference>
<feature type="transmembrane region" description="Helical" evidence="10">
    <location>
        <begin position="640"/>
        <end position="659"/>
    </location>
</feature>
<dbReference type="GO" id="GO:0005886">
    <property type="term" value="C:plasma membrane"/>
    <property type="evidence" value="ECO:0007669"/>
    <property type="project" value="UniProtKB-SubCell"/>
</dbReference>
<evidence type="ECO:0000256" key="1">
    <source>
        <dbReference type="ARBA" id="ARBA00004651"/>
    </source>
</evidence>
<dbReference type="InterPro" id="IPR051050">
    <property type="entry name" value="Lipid_II_flippase_MurJ/MviN"/>
</dbReference>
<dbReference type="GO" id="GO:0034204">
    <property type="term" value="P:lipid translocation"/>
    <property type="evidence" value="ECO:0007669"/>
    <property type="project" value="TreeGrafter"/>
</dbReference>
<reference evidence="11 12" key="1">
    <citation type="submission" date="2017-09" db="EMBL/GenBank/DDBJ databases">
        <authorList>
            <person name="Ehlers B."/>
            <person name="Leendertz F.H."/>
        </authorList>
    </citation>
    <scope>NUCLEOTIDE SEQUENCE [LARGE SCALE GENOMIC DNA]</scope>
    <source>
        <strain evidence="11 12">DSM 18289</strain>
    </source>
</reference>
<keyword evidence="2" id="KW-1003">Cell membrane</keyword>
<evidence type="ECO:0000256" key="2">
    <source>
        <dbReference type="ARBA" id="ARBA00022475"/>
    </source>
</evidence>
<name>A0A285PEL5_9HYPH</name>
<evidence type="ECO:0000256" key="4">
    <source>
        <dbReference type="ARBA" id="ARBA00022960"/>
    </source>
</evidence>
<keyword evidence="3 10" id="KW-0812">Transmembrane</keyword>
<feature type="transmembrane region" description="Helical" evidence="10">
    <location>
        <begin position="106"/>
        <end position="125"/>
    </location>
</feature>
<protein>
    <submittedName>
        <fullName evidence="11">Peptidoglycan biosynthesis protein MviN/MurJ, putative lipid II flippase</fullName>
    </submittedName>
</protein>